<evidence type="ECO:0000259" key="1">
    <source>
        <dbReference type="Pfam" id="PF06605"/>
    </source>
</evidence>
<keyword evidence="3" id="KW-1185">Reference proteome</keyword>
<evidence type="ECO:0000313" key="3">
    <source>
        <dbReference type="Proteomes" id="UP001238450"/>
    </source>
</evidence>
<name>A0AAJ1TG71_9BACL</name>
<comment type="caution">
    <text evidence="2">The sequence shown here is derived from an EMBL/GenBank/DDBJ whole genome shotgun (WGS) entry which is preliminary data.</text>
</comment>
<sequence>MTTFDYKHEAIRLGDSTYVIDRNFPVDVELEARITELERDLISPENTKVTLGNVLGDIGSYVKDLQAELKNKVSIGDPVGWLEGARDLENIEFERSGAYVYMNDVDGFLTTNRPLRNIDNPPDAAVQIRSAGVRIANNLKPDGGFDWKTFMTAGGMIADCITSGKVRTNDVEIGDDDGKILLTGGNLTIKGGGLEVYSTPSATDNGVMIRGNRISTNFVKNPEFLTPPNGSTDWKLYSGVKYDPSANKMSIDCSATMNFIGIDQMLDIYHPKATFQALFRTNSFGGSTPKSARIVLYNYDRNGQQLESRIQTEVFSLYQKNLLLTMPVVFPVDTVRCRLWIQVEFDKDEEKAMEILWVRGSYDDVVSQQQLDMYPKDIYNLDSKPEVQIFHVTISHSGLGSGVYRNCGRVKFDQPFSPPGELGSMIVLLTPYGSKSVDYHATAYSVDRAGFNLYIRTLTSIPSGELEVHGLAYRAGYMGNVGLSI</sequence>
<evidence type="ECO:0000313" key="2">
    <source>
        <dbReference type="EMBL" id="MDQ0417929.1"/>
    </source>
</evidence>
<dbReference type="Proteomes" id="UP001238450">
    <property type="component" value="Unassembled WGS sequence"/>
</dbReference>
<dbReference type="EMBL" id="JAUSUV010000008">
    <property type="protein sequence ID" value="MDQ0417929.1"/>
    <property type="molecule type" value="Genomic_DNA"/>
</dbReference>
<dbReference type="AlphaFoldDB" id="A0AAJ1TG71"/>
<organism evidence="2 3">
    <name type="scientific">Croceifilum oryzae</name>
    <dbReference type="NCBI Taxonomy" id="1553429"/>
    <lineage>
        <taxon>Bacteria</taxon>
        <taxon>Bacillati</taxon>
        <taxon>Bacillota</taxon>
        <taxon>Bacilli</taxon>
        <taxon>Bacillales</taxon>
        <taxon>Thermoactinomycetaceae</taxon>
        <taxon>Croceifilum</taxon>
    </lineage>
</organism>
<dbReference type="InterPro" id="IPR010572">
    <property type="entry name" value="Tail_dom"/>
</dbReference>
<reference evidence="2 3" key="1">
    <citation type="submission" date="2023-07" db="EMBL/GenBank/DDBJ databases">
        <title>Genomic Encyclopedia of Type Strains, Phase IV (KMG-IV): sequencing the most valuable type-strain genomes for metagenomic binning, comparative biology and taxonomic classification.</title>
        <authorList>
            <person name="Goeker M."/>
        </authorList>
    </citation>
    <scope>NUCLEOTIDE SEQUENCE [LARGE SCALE GENOMIC DNA]</scope>
    <source>
        <strain evidence="2 3">DSM 46876</strain>
    </source>
</reference>
<feature type="domain" description="Tail spike" evidence="1">
    <location>
        <begin position="5"/>
        <end position="62"/>
    </location>
</feature>
<proteinExistence type="predicted"/>
<protein>
    <recommendedName>
        <fullName evidence="1">Tail spike domain-containing protein</fullName>
    </recommendedName>
</protein>
<dbReference type="Pfam" id="PF06605">
    <property type="entry name" value="Prophage_tail"/>
    <property type="match status" value="1"/>
</dbReference>
<accession>A0AAJ1TG71</accession>
<gene>
    <name evidence="2" type="ORF">J2Z48_002113</name>
</gene>